<evidence type="ECO:0000313" key="2">
    <source>
        <dbReference type="EMBL" id="GFA81317.1"/>
    </source>
</evidence>
<gene>
    <name evidence="2" type="ORF">Tci_653289</name>
</gene>
<dbReference type="EMBL" id="BKCJ010492855">
    <property type="protein sequence ID" value="GFA81317.1"/>
    <property type="molecule type" value="Genomic_DNA"/>
</dbReference>
<comment type="caution">
    <text evidence="2">The sequence shown here is derived from an EMBL/GenBank/DDBJ whole genome shotgun (WGS) entry which is preliminary data.</text>
</comment>
<sequence length="89" mass="9888">MVVLGVNDCLRNEGIKIVTNIEKNDVNKDIRKEEDNSSNTSEFSVVNKAGKREQKREIGNGISVANKVDKMEQKREIGNGLIDISIGLM</sequence>
<dbReference type="AlphaFoldDB" id="A0A699KAQ2"/>
<organism evidence="2">
    <name type="scientific">Tanacetum cinerariifolium</name>
    <name type="common">Dalmatian daisy</name>
    <name type="synonym">Chrysanthemum cinerariifolium</name>
    <dbReference type="NCBI Taxonomy" id="118510"/>
    <lineage>
        <taxon>Eukaryota</taxon>
        <taxon>Viridiplantae</taxon>
        <taxon>Streptophyta</taxon>
        <taxon>Embryophyta</taxon>
        <taxon>Tracheophyta</taxon>
        <taxon>Spermatophyta</taxon>
        <taxon>Magnoliopsida</taxon>
        <taxon>eudicotyledons</taxon>
        <taxon>Gunneridae</taxon>
        <taxon>Pentapetalae</taxon>
        <taxon>asterids</taxon>
        <taxon>campanulids</taxon>
        <taxon>Asterales</taxon>
        <taxon>Asteraceae</taxon>
        <taxon>Asteroideae</taxon>
        <taxon>Anthemideae</taxon>
        <taxon>Anthemidinae</taxon>
        <taxon>Tanacetum</taxon>
    </lineage>
</organism>
<feature type="non-terminal residue" evidence="2">
    <location>
        <position position="89"/>
    </location>
</feature>
<protein>
    <submittedName>
        <fullName evidence="2">Uncharacterized protein</fullName>
    </submittedName>
</protein>
<feature type="region of interest" description="Disordered" evidence="1">
    <location>
        <begin position="32"/>
        <end position="54"/>
    </location>
</feature>
<name>A0A699KAQ2_TANCI</name>
<reference evidence="2" key="1">
    <citation type="journal article" date="2019" name="Sci. Rep.">
        <title>Draft genome of Tanacetum cinerariifolium, the natural source of mosquito coil.</title>
        <authorList>
            <person name="Yamashiro T."/>
            <person name="Shiraishi A."/>
            <person name="Satake H."/>
            <person name="Nakayama K."/>
        </authorList>
    </citation>
    <scope>NUCLEOTIDE SEQUENCE</scope>
</reference>
<accession>A0A699KAQ2</accession>
<evidence type="ECO:0000256" key="1">
    <source>
        <dbReference type="SAM" id="MobiDB-lite"/>
    </source>
</evidence>
<proteinExistence type="predicted"/>